<dbReference type="InterPro" id="IPR013525">
    <property type="entry name" value="ABC2_TM"/>
</dbReference>
<dbReference type="PANTHER" id="PTHR43077">
    <property type="entry name" value="TRANSPORT PERMEASE YVFS-RELATED"/>
    <property type="match status" value="1"/>
</dbReference>
<feature type="transmembrane region" description="Helical" evidence="6">
    <location>
        <begin position="17"/>
        <end position="40"/>
    </location>
</feature>
<evidence type="ECO:0000313" key="9">
    <source>
        <dbReference type="Proteomes" id="UP000242310"/>
    </source>
</evidence>
<dbReference type="GO" id="GO:0140359">
    <property type="term" value="F:ABC-type transporter activity"/>
    <property type="evidence" value="ECO:0007669"/>
    <property type="project" value="InterPro"/>
</dbReference>
<dbReference type="RefSeq" id="WP_106588885.1">
    <property type="nucleotide sequence ID" value="NZ_PYAV01000008.1"/>
</dbReference>
<accession>A0A2P8HDV4</accession>
<feature type="transmembrane region" description="Helical" evidence="6">
    <location>
        <begin position="526"/>
        <end position="546"/>
    </location>
</feature>
<dbReference type="Pfam" id="PF12698">
    <property type="entry name" value="ABC2_membrane_3"/>
    <property type="match status" value="2"/>
</dbReference>
<feature type="transmembrane region" description="Helical" evidence="6">
    <location>
        <begin position="657"/>
        <end position="674"/>
    </location>
</feature>
<dbReference type="InterPro" id="IPR017501">
    <property type="entry name" value="Phage_infect_YhgE_C"/>
</dbReference>
<evidence type="ECO:0000256" key="6">
    <source>
        <dbReference type="SAM" id="Phobius"/>
    </source>
</evidence>
<protein>
    <submittedName>
        <fullName evidence="8">Putative membrane protein</fullName>
    </submittedName>
</protein>
<dbReference type="AlphaFoldDB" id="A0A2P8HDV4"/>
<evidence type="ECO:0000256" key="2">
    <source>
        <dbReference type="ARBA" id="ARBA00022692"/>
    </source>
</evidence>
<reference evidence="8 9" key="1">
    <citation type="submission" date="2018-03" db="EMBL/GenBank/DDBJ databases">
        <title>Genomic Encyclopedia of Type Strains, Phase III (KMG-III): the genomes of soil and plant-associated and newly described type strains.</title>
        <authorList>
            <person name="Whitman W."/>
        </authorList>
    </citation>
    <scope>NUCLEOTIDE SEQUENCE [LARGE SCALE GENOMIC DNA]</scope>
    <source>
        <strain evidence="8 9">CGMCC 1.07653</strain>
    </source>
</reference>
<dbReference type="InterPro" id="IPR051328">
    <property type="entry name" value="T7SS_ABC-Transporter"/>
</dbReference>
<dbReference type="NCBIfam" id="TIGR03057">
    <property type="entry name" value="xxxLxxG_by_4"/>
    <property type="match status" value="1"/>
</dbReference>
<feature type="transmembrane region" description="Helical" evidence="6">
    <location>
        <begin position="680"/>
        <end position="702"/>
    </location>
</feature>
<evidence type="ECO:0000256" key="3">
    <source>
        <dbReference type="ARBA" id="ARBA00022989"/>
    </source>
</evidence>
<dbReference type="OrthoDB" id="9811483at2"/>
<evidence type="ECO:0000256" key="4">
    <source>
        <dbReference type="ARBA" id="ARBA00023136"/>
    </source>
</evidence>
<feature type="transmembrane region" description="Helical" evidence="6">
    <location>
        <begin position="597"/>
        <end position="620"/>
    </location>
</feature>
<gene>
    <name evidence="8" type="ORF">B0H94_10814</name>
</gene>
<evidence type="ECO:0000256" key="5">
    <source>
        <dbReference type="SAM" id="Coils"/>
    </source>
</evidence>
<feature type="domain" description="ABC-2 type transporter transmembrane" evidence="7">
    <location>
        <begin position="476"/>
        <end position="700"/>
    </location>
</feature>
<dbReference type="Proteomes" id="UP000242310">
    <property type="component" value="Unassembled WGS sequence"/>
</dbReference>
<evidence type="ECO:0000259" key="7">
    <source>
        <dbReference type="Pfam" id="PF12698"/>
    </source>
</evidence>
<evidence type="ECO:0000256" key="1">
    <source>
        <dbReference type="ARBA" id="ARBA00004141"/>
    </source>
</evidence>
<dbReference type="NCBIfam" id="TIGR03062">
    <property type="entry name" value="pip_yhgE_Cterm"/>
    <property type="match status" value="1"/>
</dbReference>
<dbReference type="NCBIfam" id="TIGR03061">
    <property type="entry name" value="pip_yhgE_Nterm"/>
    <property type="match status" value="1"/>
</dbReference>
<proteinExistence type="predicted"/>
<keyword evidence="5" id="KW-0175">Coiled coil</keyword>
<dbReference type="PANTHER" id="PTHR43077:SF5">
    <property type="entry name" value="PHAGE INFECTION PROTEIN"/>
    <property type="match status" value="1"/>
</dbReference>
<keyword evidence="3 6" id="KW-1133">Transmembrane helix</keyword>
<dbReference type="Gene3D" id="1.10.287.950">
    <property type="entry name" value="Methyl-accepting chemotaxis protein"/>
    <property type="match status" value="1"/>
</dbReference>
<keyword evidence="2 6" id="KW-0812">Transmembrane</keyword>
<feature type="coiled-coil region" evidence="5">
    <location>
        <begin position="401"/>
        <end position="435"/>
    </location>
</feature>
<dbReference type="Gene3D" id="3.40.1710.10">
    <property type="entry name" value="abc type-2 transporter like domain"/>
    <property type="match status" value="1"/>
</dbReference>
<sequence length="715" mass="77363">MHGILKEWQGIFQQKKLLISLLGILLMPLLYGGVLLWSFWDPYGQVDELPVALVNDDEGAVVEDEKVNVGEEFVDEALTSDEITFEVVSLNEAAAGLEQLTYYFYVRIPPSFSENVTDIDQELPEAAQLEYHINEEVNFVSSQVAENALTEMEESLNEELTRVYVEAADERIKDLNDAVAAINEAAGDAADGGREAYQETSELSAGLNRLNEGTDDLYQGMTELQEAASTAVDQVEASGHEQALERTGEALSKARDEMERIKAAEPETEAAAVLENTADSLSEVSIELTEGAEMTGSLKQNVNETVHGVTDAFETAESSAAAYRESLSGIEADEEQPWSSALMASEEAAGEFQARAASAEENASAWSGDITDRLSAAESSMHEAAGEIQEVETMLRQVEVAPRGEQAVDEAEAQLKNAEEAHANAEGLAAGVEEAVEELHVATIELTEGAGSIREGTQEAAAGSSELAAGLDELSKGQKQLSENTQTLQETIQDANLSEAQQLQVAAPVEAANRGVSQDLTYGEGLAPYFISIGLYVGALTMTIVYPLREPAGQANTWFEHYSGKVGTALLISVLQTSFLLLFMLKVLEIHVMHLGWFIAMTYLISASFMGLIFFLVSALDNPGRFIAILLLIVQLGGSSGSFPVEMVASPLETIHGWLPMTYAVMGLRAVLFMEVPTLLSGSAVVLIGIGLASFFMALWFYRKKDKVWRVEGTH</sequence>
<dbReference type="InterPro" id="IPR023908">
    <property type="entry name" value="xxxLxxG_rpt"/>
</dbReference>
<evidence type="ECO:0000313" key="8">
    <source>
        <dbReference type="EMBL" id="PSL44404.1"/>
    </source>
</evidence>
<comment type="subcellular location">
    <subcellularLocation>
        <location evidence="1">Membrane</location>
        <topology evidence="1">Multi-pass membrane protein</topology>
    </subcellularLocation>
</comment>
<dbReference type="InterPro" id="IPR017500">
    <property type="entry name" value="Phage_infect_YhgE_N"/>
</dbReference>
<keyword evidence="4 6" id="KW-0472">Membrane</keyword>
<keyword evidence="9" id="KW-1185">Reference proteome</keyword>
<dbReference type="EMBL" id="PYAV01000008">
    <property type="protein sequence ID" value="PSL44404.1"/>
    <property type="molecule type" value="Genomic_DNA"/>
</dbReference>
<comment type="caution">
    <text evidence="8">The sequence shown here is derived from an EMBL/GenBank/DDBJ whole genome shotgun (WGS) entry which is preliminary data.</text>
</comment>
<feature type="transmembrane region" description="Helical" evidence="6">
    <location>
        <begin position="566"/>
        <end position="585"/>
    </location>
</feature>
<feature type="domain" description="ABC-2 type transporter transmembrane" evidence="7">
    <location>
        <begin position="22"/>
        <end position="158"/>
    </location>
</feature>
<dbReference type="CDD" id="cd06174">
    <property type="entry name" value="MFS"/>
    <property type="match status" value="1"/>
</dbReference>
<dbReference type="GO" id="GO:0016020">
    <property type="term" value="C:membrane"/>
    <property type="evidence" value="ECO:0007669"/>
    <property type="project" value="UniProtKB-SubCell"/>
</dbReference>
<feature type="transmembrane region" description="Helical" evidence="6">
    <location>
        <begin position="626"/>
        <end position="645"/>
    </location>
</feature>
<organism evidence="8 9">
    <name type="scientific">Salsuginibacillus halophilus</name>
    <dbReference type="NCBI Taxonomy" id="517424"/>
    <lineage>
        <taxon>Bacteria</taxon>
        <taxon>Bacillati</taxon>
        <taxon>Bacillota</taxon>
        <taxon>Bacilli</taxon>
        <taxon>Bacillales</taxon>
        <taxon>Bacillaceae</taxon>
        <taxon>Salsuginibacillus</taxon>
    </lineage>
</organism>
<name>A0A2P8HDV4_9BACI</name>